<evidence type="ECO:0000259" key="5">
    <source>
        <dbReference type="PROSITE" id="PS50023"/>
    </source>
</evidence>
<dbReference type="PROSITE" id="PS50023">
    <property type="entry name" value="LIM_DOMAIN_2"/>
    <property type="match status" value="2"/>
</dbReference>
<feature type="compositionally biased region" description="Polar residues" evidence="4">
    <location>
        <begin position="117"/>
        <end position="127"/>
    </location>
</feature>
<feature type="region of interest" description="Disordered" evidence="4">
    <location>
        <begin position="38"/>
        <end position="61"/>
    </location>
</feature>
<evidence type="ECO:0000256" key="2">
    <source>
        <dbReference type="ARBA" id="ARBA00022833"/>
    </source>
</evidence>
<feature type="compositionally biased region" description="Low complexity" evidence="4">
    <location>
        <begin position="643"/>
        <end position="671"/>
    </location>
</feature>
<evidence type="ECO:0000256" key="3">
    <source>
        <dbReference type="PROSITE-ProRule" id="PRU00125"/>
    </source>
</evidence>
<dbReference type="InterPro" id="IPR001781">
    <property type="entry name" value="Znf_LIM"/>
</dbReference>
<feature type="compositionally biased region" description="Low complexity" evidence="4">
    <location>
        <begin position="573"/>
        <end position="588"/>
    </location>
</feature>
<dbReference type="PANTHER" id="PTHR24216:SF8">
    <property type="entry name" value="PAXILLIN, ISOFORM F"/>
    <property type="match status" value="1"/>
</dbReference>
<feature type="region of interest" description="Disordered" evidence="4">
    <location>
        <begin position="264"/>
        <end position="671"/>
    </location>
</feature>
<feature type="compositionally biased region" description="Low complexity" evidence="4">
    <location>
        <begin position="284"/>
        <end position="312"/>
    </location>
</feature>
<feature type="domain" description="LIM zinc-binding" evidence="5">
    <location>
        <begin position="978"/>
        <end position="1038"/>
    </location>
</feature>
<name>A0ABR3ZSF8_9PEZI</name>
<feature type="compositionally biased region" description="Low complexity" evidence="4">
    <location>
        <begin position="365"/>
        <end position="382"/>
    </location>
</feature>
<dbReference type="EMBL" id="JAWCUI010000001">
    <property type="protein sequence ID" value="KAL1903429.1"/>
    <property type="molecule type" value="Genomic_DNA"/>
</dbReference>
<feature type="region of interest" description="Disordered" evidence="4">
    <location>
        <begin position="1"/>
        <end position="22"/>
    </location>
</feature>
<evidence type="ECO:0000256" key="1">
    <source>
        <dbReference type="ARBA" id="ARBA00022723"/>
    </source>
</evidence>
<feature type="compositionally biased region" description="Polar residues" evidence="4">
    <location>
        <begin position="313"/>
        <end position="337"/>
    </location>
</feature>
<keyword evidence="2 3" id="KW-0862">Zinc</keyword>
<feature type="compositionally biased region" description="Basic and acidic residues" evidence="4">
    <location>
        <begin position="555"/>
        <end position="567"/>
    </location>
</feature>
<organism evidence="6 7">
    <name type="scientific">Sporothrix stenoceras</name>
    <dbReference type="NCBI Taxonomy" id="5173"/>
    <lineage>
        <taxon>Eukaryota</taxon>
        <taxon>Fungi</taxon>
        <taxon>Dikarya</taxon>
        <taxon>Ascomycota</taxon>
        <taxon>Pezizomycotina</taxon>
        <taxon>Sordariomycetes</taxon>
        <taxon>Sordariomycetidae</taxon>
        <taxon>Ophiostomatales</taxon>
        <taxon>Ophiostomataceae</taxon>
        <taxon>Sporothrix</taxon>
    </lineage>
</organism>
<feature type="compositionally biased region" description="Low complexity" evidence="4">
    <location>
        <begin position="137"/>
        <end position="150"/>
    </location>
</feature>
<feature type="compositionally biased region" description="Basic and acidic residues" evidence="4">
    <location>
        <begin position="497"/>
        <end position="523"/>
    </location>
</feature>
<keyword evidence="3" id="KW-0440">LIM domain</keyword>
<feature type="domain" description="LIM zinc-binding" evidence="5">
    <location>
        <begin position="1041"/>
        <end position="1105"/>
    </location>
</feature>
<proteinExistence type="predicted"/>
<feature type="compositionally biased region" description="Polar residues" evidence="4">
    <location>
        <begin position="854"/>
        <end position="869"/>
    </location>
</feature>
<feature type="region of interest" description="Disordered" evidence="4">
    <location>
        <begin position="191"/>
        <end position="216"/>
    </location>
</feature>
<comment type="caution">
    <text evidence="6">The sequence shown here is derived from an EMBL/GenBank/DDBJ whole genome shotgun (WGS) entry which is preliminary data.</text>
</comment>
<keyword evidence="7" id="KW-1185">Reference proteome</keyword>
<reference evidence="6 7" key="1">
    <citation type="journal article" date="2024" name="IMA Fungus">
        <title>IMA Genome - F19 : A genome assembly and annotation guide to empower mycologists, including annotated draft genome sequences of Ceratocystis pirilliformis, Diaporthe australafricana, Fusarium ophioides, Paecilomyces lecythidis, and Sporothrix stenoceras.</title>
        <authorList>
            <person name="Aylward J."/>
            <person name="Wilson A.M."/>
            <person name="Visagie C.M."/>
            <person name="Spraker J."/>
            <person name="Barnes I."/>
            <person name="Buitendag C."/>
            <person name="Ceriani C."/>
            <person name="Del Mar Angel L."/>
            <person name="du Plessis D."/>
            <person name="Fuchs T."/>
            <person name="Gasser K."/>
            <person name="Kramer D."/>
            <person name="Li W."/>
            <person name="Munsamy K."/>
            <person name="Piso A."/>
            <person name="Price J.L."/>
            <person name="Sonnekus B."/>
            <person name="Thomas C."/>
            <person name="van der Nest A."/>
            <person name="van Dijk A."/>
            <person name="van Heerden A."/>
            <person name="van Vuuren N."/>
            <person name="Yilmaz N."/>
            <person name="Duong T.A."/>
            <person name="van der Merwe N.A."/>
            <person name="Wingfield M.J."/>
            <person name="Wingfield B.D."/>
        </authorList>
    </citation>
    <scope>NUCLEOTIDE SEQUENCE [LARGE SCALE GENOMIC DNA]</scope>
    <source>
        <strain evidence="6 7">CMW 5346</strain>
    </source>
</reference>
<dbReference type="PANTHER" id="PTHR24216">
    <property type="entry name" value="PAXILLIN-RELATED"/>
    <property type="match status" value="1"/>
</dbReference>
<dbReference type="CDD" id="cd08368">
    <property type="entry name" value="LIM"/>
    <property type="match status" value="1"/>
</dbReference>
<gene>
    <name evidence="6" type="ORF">Sste5346_000055</name>
</gene>
<dbReference type="SMART" id="SM00132">
    <property type="entry name" value="LIM"/>
    <property type="match status" value="3"/>
</dbReference>
<feature type="region of interest" description="Disordered" evidence="4">
    <location>
        <begin position="732"/>
        <end position="869"/>
    </location>
</feature>
<evidence type="ECO:0000313" key="6">
    <source>
        <dbReference type="EMBL" id="KAL1903429.1"/>
    </source>
</evidence>
<sequence length="1105" mass="117933">MSTVSARGKPKDRTPSGNYMSNDQFANYLADLRNTRIARPGGACPLPSSSGSSSRRDSGRVSIGSRVSFGASTVAAAAAAADAFNSSSSHSRSNSDAPSKAPSFSGRPSLGGHSIAGSVSSRYSTINGRGRDYYPDTAATTPTSSAAPSARPLRPDEVVPTDTYMERGQRWMEKEEVVSLRHALEDMDLKQQDKAAESGGAVSMIPTPGSDADPDDQRIYAAALDEAAELVWKHQNGVKAPEPGAPYQYKNHLRKNSYAHARTASVGRYGNDIVPSGLARDPGSRSVSGSSAASSVDASGSRRSRHSFGSTRVVSNGSSGTNSARQSLDQARDTTSYVPAVPASGGSLRSKAYKGLAGGPRPMVSASSSSSSAAANSKAAAAGRRRSSMKRNISGEIEKPFSGDQIYEEPETSTPDKRAKTRAAMDISGGSVLQAKPDSVVNNNNVTDTPTGLSKLVSRYEIHRNPPSQSRNPQYTVNSDADTPQDKKSSATPALDGPRKNGVEIRSDDIREATSMKLKDRNPKLPTPSFVSDAPGRPIVSFDANWKDPAQVEPPADKAATDAKPGVRETNFPSNVPSAPSSSTSTGPFQKIRKISPKNIFARRNQQQQLRQQQQEEQRKQQTAPAVAVTPPTDFRSPPPITPQQQPQPYVSQHQQHRQQQQHQQQQPRPQARNIFSRPPAIQVNDAPSVPAVVPAVVPTICVSEEPSPAPPSRSPMPMSMPIPTIAVSEDLTPSAPASRPQPAPPIPTIVLPGDDDEPPAPAPAPSHRSNVPDILVPGYGRNIRGPAAPPAPPVPIIVTPDDNTSSAPAPPVIITTPASTTTSSSARPLPTPAARSGGNHTPRSHWSRAHSNHPATPASSTGSVSGSRATARCHECRYPIEGRFIALAGLPGAASNGSNGSERFHPQCFRCYSCGTGLEALEISPEPDEFRNARLHRIARRARGEILEEAPGETMGEDGDDRLRFFCHLDWHELFAPRCKHCTTPIVGEHVVALGEHWHVGHFFCAECGDPFGPGATHIEKDGYAWCVSCQTRRTERRAPKCRACGKAVIGQYVQALAAEWHDDCFRCAVCSGGFDDGQIFPREGNGGLMQVVCTRCRQRELKA</sequence>
<dbReference type="PROSITE" id="PS00478">
    <property type="entry name" value="LIM_DOMAIN_1"/>
    <property type="match status" value="1"/>
</dbReference>
<accession>A0ABR3ZSF8</accession>
<feature type="region of interest" description="Disordered" evidence="4">
    <location>
        <begin position="80"/>
        <end position="167"/>
    </location>
</feature>
<feature type="compositionally biased region" description="Low complexity" evidence="4">
    <location>
        <begin position="813"/>
        <end position="837"/>
    </location>
</feature>
<keyword evidence="1 3" id="KW-0479">Metal-binding</keyword>
<feature type="compositionally biased region" description="Basic residues" evidence="4">
    <location>
        <begin position="843"/>
        <end position="852"/>
    </location>
</feature>
<dbReference type="Proteomes" id="UP001583186">
    <property type="component" value="Unassembled WGS sequence"/>
</dbReference>
<dbReference type="SUPFAM" id="SSF57716">
    <property type="entry name" value="Glucocorticoid receptor-like (DNA-binding domain)"/>
    <property type="match status" value="2"/>
</dbReference>
<protein>
    <recommendedName>
        <fullName evidence="5">LIM zinc-binding domain-containing protein</fullName>
    </recommendedName>
</protein>
<dbReference type="Gene3D" id="2.10.110.10">
    <property type="entry name" value="Cysteine Rich Protein"/>
    <property type="match status" value="3"/>
</dbReference>
<dbReference type="Pfam" id="PF00412">
    <property type="entry name" value="LIM"/>
    <property type="match status" value="2"/>
</dbReference>
<evidence type="ECO:0000256" key="4">
    <source>
        <dbReference type="SAM" id="MobiDB-lite"/>
    </source>
</evidence>
<evidence type="ECO:0000313" key="7">
    <source>
        <dbReference type="Proteomes" id="UP001583186"/>
    </source>
</evidence>
<feature type="compositionally biased region" description="Low complexity" evidence="4">
    <location>
        <begin position="80"/>
        <end position="99"/>
    </location>
</feature>
<feature type="compositionally biased region" description="Low complexity" evidence="4">
    <location>
        <begin position="603"/>
        <end position="613"/>
    </location>
</feature>
<feature type="compositionally biased region" description="Polar residues" evidence="4">
    <location>
        <begin position="466"/>
        <end position="482"/>
    </location>
</feature>